<protein>
    <submittedName>
        <fullName evidence="3">Uncharacterized protein</fullName>
    </submittedName>
</protein>
<name>A0ABP0LK15_9DINO</name>
<evidence type="ECO:0000256" key="1">
    <source>
        <dbReference type="SAM" id="MobiDB-lite"/>
    </source>
</evidence>
<feature type="compositionally biased region" description="Basic and acidic residues" evidence="1">
    <location>
        <begin position="8"/>
        <end position="17"/>
    </location>
</feature>
<evidence type="ECO:0000313" key="4">
    <source>
        <dbReference type="Proteomes" id="UP001642484"/>
    </source>
</evidence>
<organism evidence="3 4">
    <name type="scientific">Durusdinium trenchii</name>
    <dbReference type="NCBI Taxonomy" id="1381693"/>
    <lineage>
        <taxon>Eukaryota</taxon>
        <taxon>Sar</taxon>
        <taxon>Alveolata</taxon>
        <taxon>Dinophyceae</taxon>
        <taxon>Suessiales</taxon>
        <taxon>Symbiodiniaceae</taxon>
        <taxon>Durusdinium</taxon>
    </lineage>
</organism>
<comment type="caution">
    <text evidence="3">The sequence shown here is derived from an EMBL/GenBank/DDBJ whole genome shotgun (WGS) entry which is preliminary data.</text>
</comment>
<sequence>TVTPPGLEKSELLDGHMEPQASSSASASVTPVPGVPETALGETPTAESAPPRAQAVE</sequence>
<evidence type="ECO:0000313" key="2">
    <source>
        <dbReference type="EMBL" id="CAK9039291.1"/>
    </source>
</evidence>
<dbReference type="Proteomes" id="UP001642484">
    <property type="component" value="Unassembled WGS sequence"/>
</dbReference>
<proteinExistence type="predicted"/>
<accession>A0ABP0LK15</accession>
<evidence type="ECO:0000313" key="3">
    <source>
        <dbReference type="EMBL" id="CAK9039308.1"/>
    </source>
</evidence>
<dbReference type="EMBL" id="CAXAMN010012903">
    <property type="protein sequence ID" value="CAK9039308.1"/>
    <property type="molecule type" value="Genomic_DNA"/>
</dbReference>
<dbReference type="EMBL" id="CAXAMN010012892">
    <property type="protein sequence ID" value="CAK9039291.1"/>
    <property type="molecule type" value="Genomic_DNA"/>
</dbReference>
<feature type="region of interest" description="Disordered" evidence="1">
    <location>
        <begin position="1"/>
        <end position="57"/>
    </location>
</feature>
<feature type="non-terminal residue" evidence="3">
    <location>
        <position position="57"/>
    </location>
</feature>
<gene>
    <name evidence="2" type="ORF">CCMP2556_LOCUS21366</name>
    <name evidence="3" type="ORF">CCMP2556_LOCUS21371</name>
</gene>
<keyword evidence="4" id="KW-1185">Reference proteome</keyword>
<feature type="non-terminal residue" evidence="3">
    <location>
        <position position="1"/>
    </location>
</feature>
<reference evidence="3 4" key="1">
    <citation type="submission" date="2024-02" db="EMBL/GenBank/DDBJ databases">
        <authorList>
            <person name="Chen Y."/>
            <person name="Shah S."/>
            <person name="Dougan E. K."/>
            <person name="Thang M."/>
            <person name="Chan C."/>
        </authorList>
    </citation>
    <scope>NUCLEOTIDE SEQUENCE [LARGE SCALE GENOMIC DNA]</scope>
</reference>